<reference evidence="1 2" key="1">
    <citation type="submission" date="2021-06" db="EMBL/GenBank/DDBJ databases">
        <title>Caerostris extrusa draft genome.</title>
        <authorList>
            <person name="Kono N."/>
            <person name="Arakawa K."/>
        </authorList>
    </citation>
    <scope>NUCLEOTIDE SEQUENCE [LARGE SCALE GENOMIC DNA]</scope>
</reference>
<comment type="caution">
    <text evidence="1">The sequence shown here is derived from an EMBL/GenBank/DDBJ whole genome shotgun (WGS) entry which is preliminary data.</text>
</comment>
<evidence type="ECO:0000313" key="2">
    <source>
        <dbReference type="Proteomes" id="UP001054945"/>
    </source>
</evidence>
<dbReference type="EMBL" id="BPLR01016129">
    <property type="protein sequence ID" value="GIY81460.1"/>
    <property type="molecule type" value="Genomic_DNA"/>
</dbReference>
<proteinExistence type="predicted"/>
<name>A0AAV4WF81_CAEEX</name>
<protein>
    <submittedName>
        <fullName evidence="1">Uncharacterized protein</fullName>
    </submittedName>
</protein>
<accession>A0AAV4WF81</accession>
<dbReference type="Proteomes" id="UP001054945">
    <property type="component" value="Unassembled WGS sequence"/>
</dbReference>
<sequence>MFIDGLTCKVPAPKSYRTRVVIAYDGVTFTHLVETSRDASESCCGLNAEVRILDAMEVVGGSKRFKGKMLGGKINEAMVEVG</sequence>
<evidence type="ECO:0000313" key="1">
    <source>
        <dbReference type="EMBL" id="GIY81460.1"/>
    </source>
</evidence>
<dbReference type="AlphaFoldDB" id="A0AAV4WF81"/>
<gene>
    <name evidence="1" type="ORF">CEXT_240471</name>
</gene>
<keyword evidence="2" id="KW-1185">Reference proteome</keyword>
<organism evidence="1 2">
    <name type="scientific">Caerostris extrusa</name>
    <name type="common">Bark spider</name>
    <name type="synonym">Caerostris bankana</name>
    <dbReference type="NCBI Taxonomy" id="172846"/>
    <lineage>
        <taxon>Eukaryota</taxon>
        <taxon>Metazoa</taxon>
        <taxon>Ecdysozoa</taxon>
        <taxon>Arthropoda</taxon>
        <taxon>Chelicerata</taxon>
        <taxon>Arachnida</taxon>
        <taxon>Araneae</taxon>
        <taxon>Araneomorphae</taxon>
        <taxon>Entelegynae</taxon>
        <taxon>Araneoidea</taxon>
        <taxon>Araneidae</taxon>
        <taxon>Caerostris</taxon>
    </lineage>
</organism>